<organism evidence="2 3">
    <name type="scientific">Callithrix jacchus</name>
    <name type="common">White-tufted-ear marmoset</name>
    <name type="synonym">Simia Jacchus</name>
    <dbReference type="NCBI Taxonomy" id="9483"/>
    <lineage>
        <taxon>Eukaryota</taxon>
        <taxon>Metazoa</taxon>
        <taxon>Chordata</taxon>
        <taxon>Craniata</taxon>
        <taxon>Vertebrata</taxon>
        <taxon>Euteleostomi</taxon>
        <taxon>Mammalia</taxon>
        <taxon>Eutheria</taxon>
        <taxon>Euarchontoglires</taxon>
        <taxon>Primates</taxon>
        <taxon>Haplorrhini</taxon>
        <taxon>Platyrrhini</taxon>
        <taxon>Cebidae</taxon>
        <taxon>Callitrichinae</taxon>
        <taxon>Callithrix</taxon>
        <taxon>Callithrix</taxon>
    </lineage>
</organism>
<name>F7H1K1_CALJA</name>
<evidence type="ECO:0000256" key="1">
    <source>
        <dbReference type="SAM" id="MobiDB-lite"/>
    </source>
</evidence>
<feature type="compositionally biased region" description="Basic residues" evidence="1">
    <location>
        <begin position="142"/>
        <end position="154"/>
    </location>
</feature>
<dbReference type="STRING" id="9483.ENSCJAP00000006228"/>
<dbReference type="GO" id="GO:0005737">
    <property type="term" value="C:cytoplasm"/>
    <property type="evidence" value="ECO:0007669"/>
    <property type="project" value="TreeGrafter"/>
</dbReference>
<protein>
    <submittedName>
        <fullName evidence="2">BTG anti-proliferation factor 3</fullName>
    </submittedName>
</protein>
<feature type="region of interest" description="Disordered" evidence="1">
    <location>
        <begin position="1"/>
        <end position="197"/>
    </location>
</feature>
<feature type="compositionally biased region" description="Basic and acidic residues" evidence="1">
    <location>
        <begin position="1"/>
        <end position="15"/>
    </location>
</feature>
<dbReference type="Ensembl" id="ENSCJAT00000006571.5">
    <property type="protein sequence ID" value="ENSCJAP00000006228.4"/>
    <property type="gene ID" value="ENSCJAG00000003406.5"/>
</dbReference>
<reference evidence="2" key="3">
    <citation type="submission" date="2025-09" db="UniProtKB">
        <authorList>
            <consortium name="Ensembl"/>
        </authorList>
    </citation>
    <scope>IDENTIFICATION</scope>
</reference>
<dbReference type="GeneTree" id="ENSGT00950000182952"/>
<proteinExistence type="predicted"/>
<accession>F7H1K1</accession>
<dbReference type="PANTHER" id="PTHR22978">
    <property type="entry name" value="B-CELL TRANSLOCATION GENE"/>
    <property type="match status" value="1"/>
</dbReference>
<dbReference type="GO" id="GO:0005634">
    <property type="term" value="C:nucleus"/>
    <property type="evidence" value="ECO:0007669"/>
    <property type="project" value="TreeGrafter"/>
</dbReference>
<dbReference type="eggNOG" id="KOG4006">
    <property type="taxonomic scope" value="Eukaryota"/>
</dbReference>
<keyword evidence="3" id="KW-1185">Reference proteome</keyword>
<dbReference type="PANTHER" id="PTHR22978:SF6">
    <property type="entry name" value="PROTEIN BTG3"/>
    <property type="match status" value="1"/>
</dbReference>
<evidence type="ECO:0000313" key="3">
    <source>
        <dbReference type="Proteomes" id="UP000008225"/>
    </source>
</evidence>
<reference evidence="2" key="1">
    <citation type="submission" date="2009-03" db="EMBL/GenBank/DDBJ databases">
        <authorList>
            <person name="Warren W."/>
            <person name="Ye L."/>
            <person name="Minx P."/>
            <person name="Worley K."/>
            <person name="Gibbs R."/>
            <person name="Wilson R.K."/>
        </authorList>
    </citation>
    <scope>NUCLEOTIDE SEQUENCE [LARGE SCALE GENOMIC DNA]</scope>
</reference>
<sequence length="343" mass="37409">GGNKGRDSRKDRARATPEGADTPRSAGRGSHRSSARLFAGEGTGGAKGRAVAEEGLSLGLGRTRVCSPPRGEARGLGAASRRSPAHGTAPQAREPIPRGANPFPGHRPSPLPGRKTPARRFGAALSRVRARSPAGPLSARSAARRRGSRTRRTKLVQLPVAEHGPVEAEPSVPGQDKVWAAESPTGERRRRQRRYGEKNNAFIVASFENEDENKDEISRKVTRAFDKVTSDYHSGSSSSDEETSKEMEVKTNLVTAAASPVYQISELIFPPLPMWHPLPRKKPGMYRGNGHQNHYPPPVPFGYPNQGRKNKPYRPIPVTWGVPPPGMHCDRNHWINPHMLAPH</sequence>
<dbReference type="AlphaFoldDB" id="F7H1K1"/>
<dbReference type="InParanoid" id="F7H1K1"/>
<dbReference type="Proteomes" id="UP000008225">
    <property type="component" value="Chromosome 21"/>
</dbReference>
<dbReference type="Bgee" id="ENSCJAG00000003406">
    <property type="expression patterns" value="Expressed in ovary and 6 other cell types or tissues"/>
</dbReference>
<reference evidence="2" key="2">
    <citation type="submission" date="2025-08" db="UniProtKB">
        <authorList>
            <consortium name="Ensembl"/>
        </authorList>
    </citation>
    <scope>IDENTIFICATION</scope>
</reference>
<gene>
    <name evidence="2" type="primary">BTG3</name>
</gene>
<feature type="compositionally biased region" description="Low complexity" evidence="1">
    <location>
        <begin position="131"/>
        <end position="141"/>
    </location>
</feature>
<dbReference type="InterPro" id="IPR033332">
    <property type="entry name" value="BTG"/>
</dbReference>
<evidence type="ECO:0000313" key="2">
    <source>
        <dbReference type="Ensembl" id="ENSCJAP00000006228.4"/>
    </source>
</evidence>